<dbReference type="AlphaFoldDB" id="W9Q8A9"/>
<dbReference type="HOGENOM" id="CLU_1948894_0_0_1"/>
<organism evidence="1">
    <name type="scientific">Fusarium oxysporum f. sp. pisi HDV247</name>
    <dbReference type="NCBI Taxonomy" id="1080344"/>
    <lineage>
        <taxon>Eukaryota</taxon>
        <taxon>Fungi</taxon>
        <taxon>Dikarya</taxon>
        <taxon>Ascomycota</taxon>
        <taxon>Pezizomycotina</taxon>
        <taxon>Sordariomycetes</taxon>
        <taxon>Hypocreomycetidae</taxon>
        <taxon>Hypocreales</taxon>
        <taxon>Nectriaceae</taxon>
        <taxon>Fusarium</taxon>
        <taxon>Fusarium oxysporum species complex</taxon>
    </lineage>
</organism>
<reference evidence="1" key="2">
    <citation type="submission" date="2012-05" db="EMBL/GenBank/DDBJ databases">
        <title>Annotation of the Genome Sequence of Fusarium oxysporum HDV247.</title>
        <authorList>
            <consortium name="The Broad Institute Genomics Platform"/>
            <person name="Ma L.-J."/>
            <person name="Corby-Kistler H."/>
            <person name="Broz K."/>
            <person name="Gale L.R."/>
            <person name="Jonkers W."/>
            <person name="O'Donnell K."/>
            <person name="Ploetz R."/>
            <person name="Steinberg C."/>
            <person name="Schwartz D.C."/>
            <person name="VanEtten H."/>
            <person name="Zhou S."/>
            <person name="Young S.K."/>
            <person name="Zeng Q."/>
            <person name="Gargeya S."/>
            <person name="Fitzgerald M."/>
            <person name="Abouelleil A."/>
            <person name="Alvarado L."/>
            <person name="Chapman S.B."/>
            <person name="Gainer-Dewar J."/>
            <person name="Goldberg J."/>
            <person name="Griggs A."/>
            <person name="Gujja S."/>
            <person name="Hansen M."/>
            <person name="Howarth C."/>
            <person name="Imamovic A."/>
            <person name="Ireland A."/>
            <person name="Larimer J."/>
            <person name="McCowan C."/>
            <person name="Murphy C."/>
            <person name="Pearson M."/>
            <person name="Poon T.W."/>
            <person name="Priest M."/>
            <person name="Roberts A."/>
            <person name="Saif S."/>
            <person name="Shea T."/>
            <person name="Sykes S."/>
            <person name="Wortman J."/>
            <person name="Nusbaum C."/>
            <person name="Birren B."/>
        </authorList>
    </citation>
    <scope>NUCLEOTIDE SEQUENCE</scope>
    <source>
        <strain evidence="1">HDV247</strain>
    </source>
</reference>
<dbReference type="EMBL" id="JH650968">
    <property type="protein sequence ID" value="EXA53723.1"/>
    <property type="molecule type" value="Genomic_DNA"/>
</dbReference>
<evidence type="ECO:0000313" key="1">
    <source>
        <dbReference type="EMBL" id="EXA53723.1"/>
    </source>
</evidence>
<accession>W9Q8A9</accession>
<name>W9Q8A9_FUSOX</name>
<reference evidence="1" key="1">
    <citation type="submission" date="2011-10" db="EMBL/GenBank/DDBJ databases">
        <title>The Genome Sequence of Fusarium oxysporum HDV247.</title>
        <authorList>
            <consortium name="The Broad Institute Genome Sequencing Platform"/>
            <person name="Ma L.-J."/>
            <person name="Gale L.R."/>
            <person name="Schwartz D.C."/>
            <person name="Zhou S."/>
            <person name="Corby-Kistler H."/>
            <person name="Young S.K."/>
            <person name="Zeng Q."/>
            <person name="Gargeya S."/>
            <person name="Fitzgerald M."/>
            <person name="Haas B."/>
            <person name="Abouelleil A."/>
            <person name="Alvarado L."/>
            <person name="Arachchi H.M."/>
            <person name="Berlin A."/>
            <person name="Brown A."/>
            <person name="Chapman S.B."/>
            <person name="Chen Z."/>
            <person name="Dunbar C."/>
            <person name="Freedman E."/>
            <person name="Gearin G."/>
            <person name="Goldberg J."/>
            <person name="Griggs A."/>
            <person name="Gujja S."/>
            <person name="Heiman D."/>
            <person name="Howarth C."/>
            <person name="Larson L."/>
            <person name="Lui A."/>
            <person name="MacDonald P.J.P."/>
            <person name="Montmayeur A."/>
            <person name="Murphy C."/>
            <person name="Neiman D."/>
            <person name="Pearson M."/>
            <person name="Priest M."/>
            <person name="Roberts A."/>
            <person name="Saif S."/>
            <person name="Shea T."/>
            <person name="Shenoy N."/>
            <person name="Sisk P."/>
            <person name="Stolte C."/>
            <person name="Sykes S."/>
            <person name="Wortman J."/>
            <person name="Nusbaum C."/>
            <person name="Birren B."/>
        </authorList>
    </citation>
    <scope>NUCLEOTIDE SEQUENCE [LARGE SCALE GENOMIC DNA]</scope>
    <source>
        <strain evidence="1">HDV247</strain>
    </source>
</reference>
<sequence>MLLDRLAIVILEHAAFPAATGTHNNIAESYIVLCTWGAAADTDHQSETNVWKATQHVPCHGGSGRCAVLRFRQDGHDNVMLPNSPQSIIIIVIIGDRLEWIVCFVKEGSRSDKFGSDGTNPADRVHLGT</sequence>
<proteinExistence type="predicted"/>
<dbReference type="Proteomes" id="UP000030751">
    <property type="component" value="Unassembled WGS sequence"/>
</dbReference>
<gene>
    <name evidence="1" type="ORF">FOVG_01439</name>
</gene>
<protein>
    <submittedName>
        <fullName evidence="1">Uncharacterized protein</fullName>
    </submittedName>
</protein>